<dbReference type="Gene3D" id="1.10.8.540">
    <property type="entry name" value="FHIPEP family, domain 3"/>
    <property type="match status" value="1"/>
</dbReference>
<dbReference type="InterPro" id="IPR042194">
    <property type="entry name" value="FHIPEP_1"/>
</dbReference>
<dbReference type="PANTHER" id="PTHR30161">
    <property type="entry name" value="FLAGELLAR EXPORT PROTEIN, MEMBRANE FLHA SUBUNIT-RELATED"/>
    <property type="match status" value="1"/>
</dbReference>
<sequence>MSARDITVPKSVSGLWAQTGLANRDVGFAIGVVLILGMLFVPMPPFLLDFGLAISLSLAVLILMVALWIPTPLEFNSFPTVLLVVTMLRLALNVSSTRLILSRGHEGSEAAGKVISGFSRFIVGGDFIIGIVIFAILVIINFVVITKGSTRIAEVAARFSLDAMPGKQMAIDADLGAGLINEEQARERRRVLEEESAFFGAMDGASKFVRGDAVAGLIITLINVVGGILIGIASHGLSVMQAAGNYTALTIGDGLVTQIPALVVSLAAGLLVTKGGTQGAANEAILKQLSGFPKALYMAAVLAFMIGFLPGFPFLIFTALAAGMAVLGYIMQTHLRDQDRAKAAAARAEGKSKKAEDPIAEALKLDDLRLDLGGALVPLIASPDAALPGKVKSLRNLFIKDFGFVMPPVRIKDDSALPAMTYAISLQGVETARGEVRPGSMMVIDPGGKDSDLVGERTREPTFGLNAVWVDQARASEAEMRGLTVVDPESVITTHLTEVIKEYMPELMTYAATQELIGGQSKEYQKLLGDISNKSPSVLLQHVLQALLAERVSIRNLSRIIEAVAEATATTQNLRAVVEHVRGRLAKQICQSLADAKGYVPVIVLSPEWERELNTAVSPGGEENAFLMSPARVQDFVLAARKEIQKFAEGDQWPALLVTPDVRPYVRQILERVSPITQVISHNEVHRKASLRTVATIGG</sequence>
<evidence type="ECO:0000256" key="7">
    <source>
        <dbReference type="RuleBase" id="RU364093"/>
    </source>
</evidence>
<name>A0ABT7EWJ2_9RHOB</name>
<organism evidence="8 9">
    <name type="scientific">Pseudodonghicola flavimaris</name>
    <dbReference type="NCBI Taxonomy" id="3050036"/>
    <lineage>
        <taxon>Bacteria</taxon>
        <taxon>Pseudomonadati</taxon>
        <taxon>Pseudomonadota</taxon>
        <taxon>Alphaproteobacteria</taxon>
        <taxon>Rhodobacterales</taxon>
        <taxon>Paracoccaceae</taxon>
        <taxon>Pseudodonghicola</taxon>
    </lineage>
</organism>
<evidence type="ECO:0000256" key="4">
    <source>
        <dbReference type="ARBA" id="ARBA00022692"/>
    </source>
</evidence>
<comment type="function">
    <text evidence="7">Required for formation of the rod structure of the flagellar apparatus. Together with FliI and FliH, may constitute the export apparatus of flagellin.</text>
</comment>
<comment type="caution">
    <text evidence="8">The sequence shown here is derived from an EMBL/GenBank/DDBJ whole genome shotgun (WGS) entry which is preliminary data.</text>
</comment>
<dbReference type="Pfam" id="PF00771">
    <property type="entry name" value="FHIPEP"/>
    <property type="match status" value="1"/>
</dbReference>
<protein>
    <recommendedName>
        <fullName evidence="7">Flagellar biosynthesis protein FlhA</fullName>
    </recommendedName>
</protein>
<proteinExistence type="inferred from homology"/>
<keyword evidence="6 7" id="KW-0472">Membrane</keyword>
<dbReference type="InterPro" id="IPR001712">
    <property type="entry name" value="T3SS_FHIPEP"/>
</dbReference>
<feature type="transmembrane region" description="Helical" evidence="7">
    <location>
        <begin position="121"/>
        <end position="144"/>
    </location>
</feature>
<dbReference type="EMBL" id="JASNJD010000002">
    <property type="protein sequence ID" value="MDK3016708.1"/>
    <property type="molecule type" value="Genomic_DNA"/>
</dbReference>
<dbReference type="NCBIfam" id="TIGR01398">
    <property type="entry name" value="FlhA"/>
    <property type="match status" value="1"/>
</dbReference>
<evidence type="ECO:0000256" key="6">
    <source>
        <dbReference type="ARBA" id="ARBA00023136"/>
    </source>
</evidence>
<evidence type="ECO:0000313" key="8">
    <source>
        <dbReference type="EMBL" id="MDK3016708.1"/>
    </source>
</evidence>
<dbReference type="PRINTS" id="PR00949">
    <property type="entry name" value="TYPE3IMAPROT"/>
</dbReference>
<keyword evidence="4 7" id="KW-0812">Transmembrane</keyword>
<comment type="similarity">
    <text evidence="2 7">Belongs to the FHIPEP (flagella/HR/invasion proteins export pore) family.</text>
</comment>
<accession>A0ABT7EWJ2</accession>
<dbReference type="RefSeq" id="WP_284479527.1">
    <property type="nucleotide sequence ID" value="NZ_JASNJD010000002.1"/>
</dbReference>
<evidence type="ECO:0000256" key="5">
    <source>
        <dbReference type="ARBA" id="ARBA00022989"/>
    </source>
</evidence>
<comment type="caution">
    <text evidence="7">Lacks conserved residue(s) required for the propagation of feature annotation.</text>
</comment>
<keyword evidence="9" id="KW-1185">Reference proteome</keyword>
<dbReference type="Gene3D" id="3.40.50.12790">
    <property type="entry name" value="FHIPEP family, domain 4"/>
    <property type="match status" value="1"/>
</dbReference>
<dbReference type="InterPro" id="IPR006301">
    <property type="entry name" value="FlhA"/>
</dbReference>
<dbReference type="PROSITE" id="PS00994">
    <property type="entry name" value="FHIPEP"/>
    <property type="match status" value="1"/>
</dbReference>
<dbReference type="InterPro" id="IPR042196">
    <property type="entry name" value="FHIPEP_4"/>
</dbReference>
<evidence type="ECO:0000256" key="2">
    <source>
        <dbReference type="ARBA" id="ARBA00008835"/>
    </source>
</evidence>
<keyword evidence="8" id="KW-0966">Cell projection</keyword>
<keyword evidence="7" id="KW-1006">Bacterial flagellum protein export</keyword>
<keyword evidence="8" id="KW-0969">Cilium</keyword>
<feature type="transmembrane region" description="Helical" evidence="7">
    <location>
        <begin position="21"/>
        <end position="41"/>
    </location>
</feature>
<reference evidence="8 9" key="1">
    <citation type="submission" date="2023-05" db="EMBL/GenBank/DDBJ databases">
        <title>Pseudodonghicola sp. nov.</title>
        <authorList>
            <person name="Huang J."/>
        </authorList>
    </citation>
    <scope>NUCLEOTIDE SEQUENCE [LARGE SCALE GENOMIC DNA]</scope>
    <source>
        <strain evidence="8 9">IC7</strain>
    </source>
</reference>
<keyword evidence="5 7" id="KW-1133">Transmembrane helix</keyword>
<feature type="transmembrane region" description="Helical" evidence="7">
    <location>
        <begin position="47"/>
        <end position="69"/>
    </location>
</feature>
<keyword evidence="3 7" id="KW-1003">Cell membrane</keyword>
<dbReference type="InterPro" id="IPR025505">
    <property type="entry name" value="FHIPEP_CS"/>
</dbReference>
<comment type="subcellular location">
    <subcellularLocation>
        <location evidence="1 7">Cell membrane</location>
        <topology evidence="1 7">Multi-pass membrane protein</topology>
    </subcellularLocation>
</comment>
<dbReference type="PANTHER" id="PTHR30161:SF1">
    <property type="entry name" value="FLAGELLAR BIOSYNTHESIS PROTEIN FLHA-RELATED"/>
    <property type="match status" value="1"/>
</dbReference>
<keyword evidence="7" id="KW-0653">Protein transport</keyword>
<evidence type="ECO:0000256" key="1">
    <source>
        <dbReference type="ARBA" id="ARBA00004651"/>
    </source>
</evidence>
<evidence type="ECO:0000256" key="3">
    <source>
        <dbReference type="ARBA" id="ARBA00022475"/>
    </source>
</evidence>
<dbReference type="PIRSF" id="PIRSF005419">
    <property type="entry name" value="FlhA"/>
    <property type="match status" value="1"/>
</dbReference>
<keyword evidence="7" id="KW-0813">Transport</keyword>
<keyword evidence="7" id="KW-1005">Bacterial flagellum biogenesis</keyword>
<evidence type="ECO:0000313" key="9">
    <source>
        <dbReference type="Proteomes" id="UP001243757"/>
    </source>
</evidence>
<dbReference type="Proteomes" id="UP001243757">
    <property type="component" value="Unassembled WGS sequence"/>
</dbReference>
<dbReference type="Gene3D" id="3.40.30.60">
    <property type="entry name" value="FHIPEP family, domain 1"/>
    <property type="match status" value="1"/>
</dbReference>
<gene>
    <name evidence="7 8" type="primary">flhA</name>
    <name evidence="8" type="ORF">QO033_03415</name>
</gene>
<feature type="transmembrane region" description="Helical" evidence="7">
    <location>
        <begin position="214"/>
        <end position="235"/>
    </location>
</feature>
<feature type="transmembrane region" description="Helical" evidence="7">
    <location>
        <begin position="255"/>
        <end position="273"/>
    </location>
</feature>
<dbReference type="InterPro" id="IPR042193">
    <property type="entry name" value="FHIPEP_3"/>
</dbReference>
<keyword evidence="8" id="KW-0282">Flagellum</keyword>